<reference evidence="4" key="1">
    <citation type="submission" date="2020-12" db="EMBL/GenBank/DDBJ databases">
        <title>Burkholderia cepacia complex in Mexico.</title>
        <authorList>
            <person name="Estrada P."/>
        </authorList>
    </citation>
    <scope>NUCLEOTIDE SEQUENCE</scope>
    <source>
        <strain evidence="4">871</strain>
    </source>
</reference>
<keyword evidence="2" id="KW-1133">Transmembrane helix</keyword>
<evidence type="ECO:0000256" key="2">
    <source>
        <dbReference type="ARBA" id="ARBA00022989"/>
    </source>
</evidence>
<dbReference type="EMBL" id="JAEDXG010000060">
    <property type="protein sequence ID" value="MBH9702111.1"/>
    <property type="molecule type" value="Genomic_DNA"/>
</dbReference>
<dbReference type="SUPFAM" id="SSF103473">
    <property type="entry name" value="MFS general substrate transporter"/>
    <property type="match status" value="1"/>
</dbReference>
<evidence type="ECO:0000256" key="3">
    <source>
        <dbReference type="ARBA" id="ARBA00023136"/>
    </source>
</evidence>
<accession>A0A8I1B418</accession>
<dbReference type="PANTHER" id="PTHR23518">
    <property type="entry name" value="C-METHYLTRANSFERASE"/>
    <property type="match status" value="1"/>
</dbReference>
<evidence type="ECO:0000256" key="1">
    <source>
        <dbReference type="ARBA" id="ARBA00022692"/>
    </source>
</evidence>
<dbReference type="Gene3D" id="1.20.1250.20">
    <property type="entry name" value="MFS general substrate transporter like domains"/>
    <property type="match status" value="2"/>
</dbReference>
<keyword evidence="3" id="KW-0472">Membrane</keyword>
<evidence type="ECO:0000313" key="5">
    <source>
        <dbReference type="Proteomes" id="UP000645612"/>
    </source>
</evidence>
<name>A0A8I1B418_BURCE</name>
<protein>
    <submittedName>
        <fullName evidence="4">MFS transporter</fullName>
    </submittedName>
</protein>
<gene>
    <name evidence="4" type="ORF">JAO13_37350</name>
</gene>
<organism evidence="4 5">
    <name type="scientific">Burkholderia cepacia</name>
    <name type="common">Pseudomonas cepacia</name>
    <dbReference type="NCBI Taxonomy" id="292"/>
    <lineage>
        <taxon>Bacteria</taxon>
        <taxon>Pseudomonadati</taxon>
        <taxon>Pseudomonadota</taxon>
        <taxon>Betaproteobacteria</taxon>
        <taxon>Burkholderiales</taxon>
        <taxon>Burkholderiaceae</taxon>
        <taxon>Burkholderia</taxon>
        <taxon>Burkholderia cepacia complex</taxon>
    </lineage>
</organism>
<comment type="caution">
    <text evidence="4">The sequence shown here is derived from an EMBL/GenBank/DDBJ whole genome shotgun (WGS) entry which is preliminary data.</text>
</comment>
<sequence>MPGRKQLSPDSRQRTMLPDTSTIDRIPIPRAVRMLGFVSLFMDFSSELVHALLPIFLVTTMGMSVSALGVLEGAAEATAMIVKIFSGPVSDWLGKRKALLLLGYGLAALSKPLFPLAGTPGIVAAARLVDRAGKGIRGAPRDALVADVSPPEIRGACFGLRQSMDTIGAFAGPLAAIVLMLGFSDHIRTVLWFAVVPAFIAVGLILFGIEEPVGEGAPRRFRSPLHWRAWREFPERYWFVVAIGATFTLSRFSEAFLVLRAQQTGLNIAWIPGVMVVMSLAYSLSAYPAGALSDRIDRRFLLAWGLVLLIAADLVLGTSASIITVLLGVALWGLHMGFTQGILAAMVAETAPQTLRGSSFGLFNLASGVCMLVASVIAGWLWDRHGASATFFAGAGLAVVPLVMCRFAPRLEKRNR</sequence>
<dbReference type="PROSITE" id="PS50850">
    <property type="entry name" value="MFS"/>
    <property type="match status" value="1"/>
</dbReference>
<dbReference type="CDD" id="cd17370">
    <property type="entry name" value="MFS_MJ1317_like"/>
    <property type="match status" value="1"/>
</dbReference>
<keyword evidence="1" id="KW-0812">Transmembrane</keyword>
<dbReference type="AlphaFoldDB" id="A0A8I1B418"/>
<dbReference type="Pfam" id="PF07690">
    <property type="entry name" value="MFS_1"/>
    <property type="match status" value="1"/>
</dbReference>
<dbReference type="PANTHER" id="PTHR23518:SF2">
    <property type="entry name" value="MAJOR FACILITATOR SUPERFAMILY TRANSPORTER"/>
    <property type="match status" value="1"/>
</dbReference>
<dbReference type="InterPro" id="IPR011701">
    <property type="entry name" value="MFS"/>
</dbReference>
<dbReference type="GO" id="GO:0022857">
    <property type="term" value="F:transmembrane transporter activity"/>
    <property type="evidence" value="ECO:0007669"/>
    <property type="project" value="InterPro"/>
</dbReference>
<dbReference type="InterPro" id="IPR020846">
    <property type="entry name" value="MFS_dom"/>
</dbReference>
<dbReference type="InterPro" id="IPR036259">
    <property type="entry name" value="MFS_trans_sf"/>
</dbReference>
<proteinExistence type="predicted"/>
<dbReference type="Proteomes" id="UP000645612">
    <property type="component" value="Unassembled WGS sequence"/>
</dbReference>
<evidence type="ECO:0000313" key="4">
    <source>
        <dbReference type="EMBL" id="MBH9702111.1"/>
    </source>
</evidence>